<dbReference type="GO" id="GO:0005634">
    <property type="term" value="C:nucleus"/>
    <property type="evidence" value="ECO:0007669"/>
    <property type="project" value="InterPro"/>
</dbReference>
<organism evidence="3 4">
    <name type="scientific">Paramuricea clavata</name>
    <name type="common">Red gorgonian</name>
    <name type="synonym">Violescent sea-whip</name>
    <dbReference type="NCBI Taxonomy" id="317549"/>
    <lineage>
        <taxon>Eukaryota</taxon>
        <taxon>Metazoa</taxon>
        <taxon>Cnidaria</taxon>
        <taxon>Anthozoa</taxon>
        <taxon>Octocorallia</taxon>
        <taxon>Malacalcyonacea</taxon>
        <taxon>Plexauridae</taxon>
        <taxon>Paramuricea</taxon>
    </lineage>
</organism>
<dbReference type="AlphaFoldDB" id="A0A6S7KB17"/>
<dbReference type="GO" id="GO:0045892">
    <property type="term" value="P:negative regulation of DNA-templated transcription"/>
    <property type="evidence" value="ECO:0007669"/>
    <property type="project" value="InterPro"/>
</dbReference>
<dbReference type="Gene3D" id="1.20.120.2010">
    <property type="entry name" value="NAB conserved domain 2"/>
    <property type="match status" value="1"/>
</dbReference>
<dbReference type="EMBL" id="CACRXK020027429">
    <property type="protein sequence ID" value="CAB4040898.1"/>
    <property type="molecule type" value="Genomic_DNA"/>
</dbReference>
<feature type="coiled-coil region" evidence="1">
    <location>
        <begin position="168"/>
        <end position="228"/>
    </location>
</feature>
<evidence type="ECO:0000313" key="3">
    <source>
        <dbReference type="EMBL" id="CAB4040898.1"/>
    </source>
</evidence>
<dbReference type="Pfam" id="PF04905">
    <property type="entry name" value="NCD2"/>
    <property type="match status" value="1"/>
</dbReference>
<evidence type="ECO:0000256" key="1">
    <source>
        <dbReference type="SAM" id="Coils"/>
    </source>
</evidence>
<sequence length="233" mass="26139">MTGKEKLEMGNVERLKVCMTDGTEIDDDEILKSCSDGTILHFICESDAEASQEMAEKPSSQREKDSEHERTLVELSVDKLQERAKIFSCTNLTNYQQNVNAAALELCKDDASLLLNKGKLFEEARLKVDASGYQYAKMASRSTVYGTGKQPGKPKRKYVGAEIRAARVKELTESISSLKETIELLCKQKQQYSNAEKFLQAADVNSSILEKNREKGMLENELKALNKSEKALR</sequence>
<evidence type="ECO:0000313" key="4">
    <source>
        <dbReference type="Proteomes" id="UP001152795"/>
    </source>
</evidence>
<protein>
    <submittedName>
        <fullName evidence="3">Nuclear localization sequence-binding -like</fullName>
    </submittedName>
</protein>
<proteinExistence type="predicted"/>
<comment type="caution">
    <text evidence="3">The sequence shown here is derived from an EMBL/GenBank/DDBJ whole genome shotgun (WGS) entry which is preliminary data.</text>
</comment>
<keyword evidence="4" id="KW-1185">Reference proteome</keyword>
<name>A0A6S7KB17_PARCT</name>
<accession>A0A6S7KB17</accession>
<dbReference type="InterPro" id="IPR006989">
    <property type="entry name" value="NAB_co-repressor_dom"/>
</dbReference>
<feature type="non-terminal residue" evidence="3">
    <location>
        <position position="233"/>
    </location>
</feature>
<feature type="compositionally biased region" description="Basic and acidic residues" evidence="2">
    <location>
        <begin position="54"/>
        <end position="70"/>
    </location>
</feature>
<dbReference type="Gene3D" id="3.10.20.10">
    <property type="match status" value="1"/>
</dbReference>
<reference evidence="3" key="1">
    <citation type="submission" date="2020-04" db="EMBL/GenBank/DDBJ databases">
        <authorList>
            <person name="Alioto T."/>
            <person name="Alioto T."/>
            <person name="Gomez Garrido J."/>
        </authorList>
    </citation>
    <scope>NUCLEOTIDE SEQUENCE</scope>
    <source>
        <strain evidence="3">A484AB</strain>
    </source>
</reference>
<feature type="region of interest" description="Disordered" evidence="2">
    <location>
        <begin position="51"/>
        <end position="70"/>
    </location>
</feature>
<dbReference type="Proteomes" id="UP001152795">
    <property type="component" value="Unassembled WGS sequence"/>
</dbReference>
<evidence type="ECO:0000256" key="2">
    <source>
        <dbReference type="SAM" id="MobiDB-lite"/>
    </source>
</evidence>
<gene>
    <name evidence="3" type="ORF">PACLA_8A004371</name>
</gene>
<dbReference type="OrthoDB" id="6475906at2759"/>
<keyword evidence="1" id="KW-0175">Coiled coil</keyword>
<dbReference type="InterPro" id="IPR038398">
    <property type="entry name" value="NCD2_sf"/>
</dbReference>